<accession>A0AAV2VN37</accession>
<reference evidence="2 3" key="1">
    <citation type="journal article" date="2013" name="ISME J.">
        <title>Comparative genomics of pathogenic lineages of Vibrio nigripulchritudo identifies virulence-associated traits.</title>
        <authorList>
            <person name="Goudenege D."/>
            <person name="Labreuche Y."/>
            <person name="Krin E."/>
            <person name="Ansquer D."/>
            <person name="Mangenot S."/>
            <person name="Calteau A."/>
            <person name="Medigue C."/>
            <person name="Mazel D."/>
            <person name="Polz M.F."/>
            <person name="Le Roux F."/>
        </authorList>
    </citation>
    <scope>NUCLEOTIDE SEQUENCE [LARGE SCALE GENOMIC DNA]</scope>
    <source>
        <strain evidence="2 3">SOn1</strain>
    </source>
</reference>
<protein>
    <recommendedName>
        <fullName evidence="4">Porin</fullName>
    </recommendedName>
</protein>
<keyword evidence="1" id="KW-0732">Signal</keyword>
<evidence type="ECO:0008006" key="4">
    <source>
        <dbReference type="Google" id="ProtNLM"/>
    </source>
</evidence>
<comment type="caution">
    <text evidence="2">The sequence shown here is derived from an EMBL/GenBank/DDBJ whole genome shotgun (WGS) entry which is preliminary data.</text>
</comment>
<evidence type="ECO:0000313" key="3">
    <source>
        <dbReference type="Proteomes" id="UP000018211"/>
    </source>
</evidence>
<dbReference type="EMBL" id="CAOF01000070">
    <property type="protein sequence ID" value="CCO45965.1"/>
    <property type="molecule type" value="Genomic_DNA"/>
</dbReference>
<name>A0AAV2VN37_9VIBR</name>
<sequence>MWKKLTSLAASTFLLIHSPFTAAKQFNELFSSDNNEAQTVEEFLEQDDLWFEILDNKALAEIKSVSLYFEGKAVTEKEKTELLKLSSILTKKMKDNGLKVRSCIECGKTQVAMSASNVRYKHGLASNDELRKLGKQIRVDAFLSWRAPLNQDTHSITMSLVSTKNNEVVWTGNFDLKESPEEIAKKSVKESGFGVALGYIGIAGTSNKGEDIQNVTDISVRYYSRHSPSEKAHFAFIGNYFRNFDSSSDFSIQGFGAEARALYAITDDWLSIYAGSGFQFVENKQKISVRTGIELSPPRNAFFTHGDIFVDVGLMYITKDTYENGTWGGNPAFDLTLGVRF</sequence>
<dbReference type="AlphaFoldDB" id="A0AAV2VN37"/>
<organism evidence="2 3">
    <name type="scientific">Vibrio nigripulchritudo SOn1</name>
    <dbReference type="NCBI Taxonomy" id="1238450"/>
    <lineage>
        <taxon>Bacteria</taxon>
        <taxon>Pseudomonadati</taxon>
        <taxon>Pseudomonadota</taxon>
        <taxon>Gammaproteobacteria</taxon>
        <taxon>Vibrionales</taxon>
        <taxon>Vibrionaceae</taxon>
        <taxon>Vibrio</taxon>
    </lineage>
</organism>
<evidence type="ECO:0000256" key="1">
    <source>
        <dbReference type="SAM" id="SignalP"/>
    </source>
</evidence>
<feature type="chain" id="PRO_5043640583" description="Porin" evidence="1">
    <location>
        <begin position="24"/>
        <end position="341"/>
    </location>
</feature>
<feature type="signal peptide" evidence="1">
    <location>
        <begin position="1"/>
        <end position="23"/>
    </location>
</feature>
<gene>
    <name evidence="2" type="ORF">VIBNISOn1_1610090</name>
</gene>
<dbReference type="RefSeq" id="WP_022604689.1">
    <property type="nucleotide sequence ID" value="NZ_LK391965.1"/>
</dbReference>
<proteinExistence type="predicted"/>
<dbReference type="Proteomes" id="UP000018211">
    <property type="component" value="Unassembled WGS sequence"/>
</dbReference>
<evidence type="ECO:0000313" key="2">
    <source>
        <dbReference type="EMBL" id="CCO45965.1"/>
    </source>
</evidence>